<evidence type="ECO:0000256" key="1">
    <source>
        <dbReference type="SAM" id="MobiDB-lite"/>
    </source>
</evidence>
<gene>
    <name evidence="2" type="ORF">LTRI10_LOCUS7060</name>
</gene>
<dbReference type="Proteomes" id="UP001497516">
    <property type="component" value="Chromosome 10"/>
</dbReference>
<accession>A0AAV2CUQ9</accession>
<reference evidence="2 3" key="1">
    <citation type="submission" date="2024-04" db="EMBL/GenBank/DDBJ databases">
        <authorList>
            <person name="Fracassetti M."/>
        </authorList>
    </citation>
    <scope>NUCLEOTIDE SEQUENCE [LARGE SCALE GENOMIC DNA]</scope>
</reference>
<feature type="region of interest" description="Disordered" evidence="1">
    <location>
        <begin position="1"/>
        <end position="36"/>
    </location>
</feature>
<name>A0AAV2CUQ9_9ROSI</name>
<organism evidence="2 3">
    <name type="scientific">Linum trigynum</name>
    <dbReference type="NCBI Taxonomy" id="586398"/>
    <lineage>
        <taxon>Eukaryota</taxon>
        <taxon>Viridiplantae</taxon>
        <taxon>Streptophyta</taxon>
        <taxon>Embryophyta</taxon>
        <taxon>Tracheophyta</taxon>
        <taxon>Spermatophyta</taxon>
        <taxon>Magnoliopsida</taxon>
        <taxon>eudicotyledons</taxon>
        <taxon>Gunneridae</taxon>
        <taxon>Pentapetalae</taxon>
        <taxon>rosids</taxon>
        <taxon>fabids</taxon>
        <taxon>Malpighiales</taxon>
        <taxon>Linaceae</taxon>
        <taxon>Linum</taxon>
    </lineage>
</organism>
<evidence type="ECO:0000313" key="2">
    <source>
        <dbReference type="EMBL" id="CAL1359585.1"/>
    </source>
</evidence>
<sequence length="69" mass="7832">MVGWRRSGEGGGTQGSRRRRAGRYGSVEVAERRGGESSPLLRRRLGDVWRRLGDGLADVFVREERRPSY</sequence>
<proteinExistence type="predicted"/>
<dbReference type="EMBL" id="OZ034814">
    <property type="protein sequence ID" value="CAL1359585.1"/>
    <property type="molecule type" value="Genomic_DNA"/>
</dbReference>
<evidence type="ECO:0000313" key="3">
    <source>
        <dbReference type="Proteomes" id="UP001497516"/>
    </source>
</evidence>
<protein>
    <submittedName>
        <fullName evidence="2">Uncharacterized protein</fullName>
    </submittedName>
</protein>
<keyword evidence="3" id="KW-1185">Reference proteome</keyword>
<dbReference type="AlphaFoldDB" id="A0AAV2CUQ9"/>